<evidence type="ECO:0000313" key="1">
    <source>
        <dbReference type="EMBL" id="KAH8006596.1"/>
    </source>
</evidence>
<dbReference type="EMBL" id="CM037619">
    <property type="protein sequence ID" value="KAH8006596.1"/>
    <property type="molecule type" value="Genomic_DNA"/>
</dbReference>
<accession>A0ACB8FMF4</accession>
<organism evidence="1 2">
    <name type="scientific">Sphaerodactylus townsendi</name>
    <dbReference type="NCBI Taxonomy" id="933632"/>
    <lineage>
        <taxon>Eukaryota</taxon>
        <taxon>Metazoa</taxon>
        <taxon>Chordata</taxon>
        <taxon>Craniata</taxon>
        <taxon>Vertebrata</taxon>
        <taxon>Euteleostomi</taxon>
        <taxon>Lepidosauria</taxon>
        <taxon>Squamata</taxon>
        <taxon>Bifurcata</taxon>
        <taxon>Gekkota</taxon>
        <taxon>Sphaerodactylidae</taxon>
        <taxon>Sphaerodactylus</taxon>
    </lineage>
</organism>
<comment type="caution">
    <text evidence="1">The sequence shown here is derived from an EMBL/GenBank/DDBJ whole genome shotgun (WGS) entry which is preliminary data.</text>
</comment>
<sequence length="273" mass="30396">MEERSKEKEQKVVVIEKRGCLLPNNVLHLWPFYHINSTLRASGQKKFYGKFCVGSLLNYISIRQFQLILLKVSLILGGSIHVNGVPRSCSILLEDQENESVELGTDSCLGEAEGCCADKWKGPFIRNCSTPKVEERSVVWPSYSTRSSSRIYLEATGIDLENIVHYKDDTHYFVMTAKAEPADKMSTTCEIMQTQNFFAVSRECVDQELLNHGQGSSRFLNQSAAAISEFAINHYGTARSHGAHCMAALENAAMVRSEQSPATCGASWGHTAY</sequence>
<proteinExistence type="predicted"/>
<evidence type="ECO:0000313" key="2">
    <source>
        <dbReference type="Proteomes" id="UP000827872"/>
    </source>
</evidence>
<reference evidence="1" key="1">
    <citation type="submission" date="2021-08" db="EMBL/GenBank/DDBJ databases">
        <title>The first chromosome-level gecko genome reveals the dynamic sex chromosomes of Neotropical dwarf geckos (Sphaerodactylidae: Sphaerodactylus).</title>
        <authorList>
            <person name="Pinto B.J."/>
            <person name="Keating S.E."/>
            <person name="Gamble T."/>
        </authorList>
    </citation>
    <scope>NUCLEOTIDE SEQUENCE</scope>
    <source>
        <strain evidence="1">TG3544</strain>
    </source>
</reference>
<protein>
    <submittedName>
        <fullName evidence="1">Uncharacterized protein</fullName>
    </submittedName>
</protein>
<name>A0ACB8FMF4_9SAUR</name>
<dbReference type="Proteomes" id="UP000827872">
    <property type="component" value="Linkage Group LG06"/>
</dbReference>
<gene>
    <name evidence="1" type="ORF">K3G42_009457</name>
</gene>
<keyword evidence="2" id="KW-1185">Reference proteome</keyword>